<dbReference type="SFLD" id="SFLDG01016">
    <property type="entry name" value="Prenyltransferase_Like_2"/>
    <property type="match status" value="1"/>
</dbReference>
<dbReference type="Gene3D" id="1.50.10.20">
    <property type="match status" value="2"/>
</dbReference>
<dbReference type="GO" id="GO:0000250">
    <property type="term" value="F:lanosterol synthase activity"/>
    <property type="evidence" value="ECO:0007669"/>
    <property type="project" value="UniProtKB-ARBA"/>
</dbReference>
<proteinExistence type="inferred from homology"/>
<dbReference type="Ensembl" id="ENSSPAT00000021228.1">
    <property type="protein sequence ID" value="ENSSPAP00000020912.1"/>
    <property type="gene ID" value="ENSSPAG00000015689.1"/>
</dbReference>
<organism evidence="9">
    <name type="scientific">Stegastes partitus</name>
    <name type="common">bicolor damselfish</name>
    <dbReference type="NCBI Taxonomy" id="144197"/>
    <lineage>
        <taxon>Eukaryota</taxon>
        <taxon>Metazoa</taxon>
        <taxon>Chordata</taxon>
        <taxon>Craniata</taxon>
        <taxon>Vertebrata</taxon>
        <taxon>Euteleostomi</taxon>
        <taxon>Actinopterygii</taxon>
        <taxon>Neopterygii</taxon>
        <taxon>Teleostei</taxon>
        <taxon>Neoteleostei</taxon>
        <taxon>Acanthomorphata</taxon>
        <taxon>Ovalentaria</taxon>
        <taxon>Pomacentridae</taxon>
        <taxon>Stegastes</taxon>
    </lineage>
</organism>
<dbReference type="InterPro" id="IPR032697">
    <property type="entry name" value="SQ_cyclase_N"/>
</dbReference>
<keyword evidence="2" id="KW-0677">Repeat</keyword>
<dbReference type="Gene3D" id="6.20.120.20">
    <property type="match status" value="1"/>
</dbReference>
<dbReference type="FunFam" id="1.50.10.20:FF:000002">
    <property type="entry name" value="Terpene cyclase/mutase family member"/>
    <property type="match status" value="1"/>
</dbReference>
<dbReference type="GeneTree" id="ENSGT00390000011570"/>
<dbReference type="PROSITE" id="PS01074">
    <property type="entry name" value="TERPENE_SYNTHASES"/>
    <property type="match status" value="1"/>
</dbReference>
<dbReference type="InterPro" id="IPR032696">
    <property type="entry name" value="SQ_cyclase_C"/>
</dbReference>
<evidence type="ECO:0000256" key="5">
    <source>
        <dbReference type="ARBA" id="ARBA00060682"/>
    </source>
</evidence>
<reference evidence="9" key="1">
    <citation type="submission" date="2023-09" db="UniProtKB">
        <authorList>
            <consortium name="Ensembl"/>
        </authorList>
    </citation>
    <scope>IDENTIFICATION</scope>
</reference>
<accession>A0A3B5B589</accession>
<feature type="domain" description="Squalene cyclase C-terminal" evidence="7">
    <location>
        <begin position="455"/>
        <end position="618"/>
    </location>
</feature>
<evidence type="ECO:0000256" key="6">
    <source>
        <dbReference type="RuleBase" id="RU362003"/>
    </source>
</evidence>
<comment type="function">
    <text evidence="4">Key enzyme in the cholesterol biosynthesis pathway. Catalyzes the cyclization of (S)-2,3 oxidosqualene to lanosterol, a reaction that forms the sterol nucleus. Through the production of lanosterol may regulate lens protein aggregation and increase transparency.</text>
</comment>
<dbReference type="SUPFAM" id="SSF48239">
    <property type="entry name" value="Terpenoid cyclases/Protein prenyltransferases"/>
    <property type="match status" value="2"/>
</dbReference>
<dbReference type="InterPro" id="IPR002365">
    <property type="entry name" value="Terpene_synthase_CS"/>
</dbReference>
<dbReference type="PANTHER" id="PTHR11764:SF20">
    <property type="entry name" value="LANOSTEROL SYNTHASE"/>
    <property type="match status" value="1"/>
</dbReference>
<dbReference type="EC" id="5.4.99.-" evidence="6"/>
<dbReference type="PANTHER" id="PTHR11764">
    <property type="entry name" value="TERPENE CYCLASE/MUTASE FAMILY MEMBER"/>
    <property type="match status" value="1"/>
</dbReference>
<protein>
    <recommendedName>
        <fullName evidence="6">Terpene cyclase/mutase family member</fullName>
        <ecNumber evidence="6">5.4.99.-</ecNumber>
    </recommendedName>
</protein>
<dbReference type="AlphaFoldDB" id="A0A3B5B589"/>
<evidence type="ECO:0000256" key="1">
    <source>
        <dbReference type="ARBA" id="ARBA00009755"/>
    </source>
</evidence>
<dbReference type="CDD" id="cd02892">
    <property type="entry name" value="SQCY_1"/>
    <property type="match status" value="1"/>
</dbReference>
<dbReference type="Pfam" id="PF13243">
    <property type="entry name" value="SQHop_cyclase_C"/>
    <property type="match status" value="1"/>
</dbReference>
<dbReference type="InterPro" id="IPR018333">
    <property type="entry name" value="Squalene_cyclase"/>
</dbReference>
<evidence type="ECO:0000259" key="7">
    <source>
        <dbReference type="Pfam" id="PF13243"/>
    </source>
</evidence>
<dbReference type="NCBIfam" id="TIGR01787">
    <property type="entry name" value="squalene_cyclas"/>
    <property type="match status" value="1"/>
</dbReference>
<keyword evidence="3 6" id="KW-0413">Isomerase</keyword>
<dbReference type="InterPro" id="IPR008930">
    <property type="entry name" value="Terpenoid_cyclase/PrenylTrfase"/>
</dbReference>
<evidence type="ECO:0000259" key="8">
    <source>
        <dbReference type="Pfam" id="PF13249"/>
    </source>
</evidence>
<evidence type="ECO:0000256" key="2">
    <source>
        <dbReference type="ARBA" id="ARBA00022737"/>
    </source>
</evidence>
<dbReference type="GO" id="GO:0006695">
    <property type="term" value="P:cholesterol biosynthetic process"/>
    <property type="evidence" value="ECO:0007669"/>
    <property type="project" value="TreeGrafter"/>
</dbReference>
<evidence type="ECO:0000313" key="9">
    <source>
        <dbReference type="Ensembl" id="ENSSPAP00000020912.1"/>
    </source>
</evidence>
<comment type="similarity">
    <text evidence="1 6">Belongs to the terpene cyclase/mutase family.</text>
</comment>
<feature type="domain" description="Squalene cyclase N-terminal" evidence="8">
    <location>
        <begin position="86"/>
        <end position="327"/>
    </location>
</feature>
<name>A0A3B5B589_9TELE</name>
<evidence type="ECO:0000256" key="4">
    <source>
        <dbReference type="ARBA" id="ARBA00055567"/>
    </source>
</evidence>
<dbReference type="GO" id="GO:0016104">
    <property type="term" value="P:triterpenoid biosynthetic process"/>
    <property type="evidence" value="ECO:0007669"/>
    <property type="project" value="InterPro"/>
</dbReference>
<dbReference type="GO" id="GO:0005811">
    <property type="term" value="C:lipid droplet"/>
    <property type="evidence" value="ECO:0007669"/>
    <property type="project" value="InterPro"/>
</dbReference>
<evidence type="ECO:0000256" key="3">
    <source>
        <dbReference type="ARBA" id="ARBA00023235"/>
    </source>
</evidence>
<comment type="pathway">
    <text evidence="5">Terpene metabolism; lanosterol biosynthesis; lanosterol from farnesyl diphosphate: step 3/3.</text>
</comment>
<sequence>MTEGTHLRRRGGPYKTEAATDLSRWRLTNVEGRQTWRYVEDQDPSDREQTMLEAHSLGLDTSRFVRGSPAAHTAVDAALKGMHFYSHLQAEDGHWAGDYGGPLFLLPGLLITCHVAKIPLAEAWKKEMVRYLRSVQLSDGGWGLHIEDKSTVFGTALSYTSLRILGVDPDDPDMVRARNNLHSKGGAVGIPSWGKFWLAILNVYSWEGMNTLLPEMWLFPTWMPAHPSTLWCHCRQVYLPMSYCYAVRLAAEADSLVLSLRQELYVQDYASINWPAQRNNVAACDMYTPHSTLLSVAYMMLNVYEAHHSTALRGRAVKELYEHIQADDRFTKCISIGPISKTINMLVRWYVDGPSSPVFQEHVSRIPDYLWSGTNGSQLWDTCFAVQAFLELRKCPLCMFLYMAHALHISVYFCQGGFPFSTRDCGWIVADCTAEGLKSVMLLQELCPSVSQPVSSERLYDAVNVLLSMRNTDGGFATYETKRGGKLLELLNPSEVFGDIMIDYTYVECTSAVMQALRHFQKAYPDHRAEEIRYTTQHGLEYCRRVQRPDGSWEGSWGVCFTYGIWFGLEAFFQTLCVQKACQFLLDQQMSDGGWGEDFESCEQRRYIQSSTAQIHNTCVAQRGVSLICDFLPFQENIAGVFNKSCAISYTSYRNVFPVWTLGRFSTLYPSSPLAGKVKL</sequence>
<dbReference type="Pfam" id="PF13249">
    <property type="entry name" value="SQHop_cyclase_N"/>
    <property type="match status" value="1"/>
</dbReference>